<evidence type="ECO:0000256" key="1">
    <source>
        <dbReference type="SAM" id="Coils"/>
    </source>
</evidence>
<feature type="coiled-coil region" evidence="1">
    <location>
        <begin position="94"/>
        <end position="128"/>
    </location>
</feature>
<name>A0A7C9HYD5_9DEIO</name>
<dbReference type="RefSeq" id="WP_157458959.1">
    <property type="nucleotide sequence ID" value="NZ_WQLB01000009.1"/>
</dbReference>
<protein>
    <submittedName>
        <fullName evidence="2">Uncharacterized protein</fullName>
    </submittedName>
</protein>
<accession>A0A7C9HYD5</accession>
<keyword evidence="1" id="KW-0175">Coiled coil</keyword>
<organism evidence="2 3">
    <name type="scientific">Deinococcus arboris</name>
    <dbReference type="NCBI Taxonomy" id="2682977"/>
    <lineage>
        <taxon>Bacteria</taxon>
        <taxon>Thermotogati</taxon>
        <taxon>Deinococcota</taxon>
        <taxon>Deinococci</taxon>
        <taxon>Deinococcales</taxon>
        <taxon>Deinococcaceae</taxon>
        <taxon>Deinococcus</taxon>
    </lineage>
</organism>
<proteinExistence type="predicted"/>
<evidence type="ECO:0000313" key="3">
    <source>
        <dbReference type="Proteomes" id="UP000483286"/>
    </source>
</evidence>
<sequence>MLPVRRVVPLTGGMVTLHAWPATVAEGHLHDLLAFTQTLGALREDWQELAYDDVEPAVWGMFWRLVQASLRGQALPRPVSWADRVELVGAMWELNDLEAAEGKLTALLQRAEQRRLRVTAQLLQLLEQGQKTTP</sequence>
<comment type="caution">
    <text evidence="2">The sequence shown here is derived from an EMBL/GenBank/DDBJ whole genome shotgun (WGS) entry which is preliminary data.</text>
</comment>
<dbReference type="AlphaFoldDB" id="A0A7C9HYD5"/>
<gene>
    <name evidence="2" type="ORF">GO986_09035</name>
</gene>
<keyword evidence="3" id="KW-1185">Reference proteome</keyword>
<evidence type="ECO:0000313" key="2">
    <source>
        <dbReference type="EMBL" id="MVN86908.1"/>
    </source>
</evidence>
<dbReference type="EMBL" id="WQLB01000009">
    <property type="protein sequence ID" value="MVN86908.1"/>
    <property type="molecule type" value="Genomic_DNA"/>
</dbReference>
<dbReference type="Proteomes" id="UP000483286">
    <property type="component" value="Unassembled WGS sequence"/>
</dbReference>
<reference evidence="2 3" key="1">
    <citation type="submission" date="2019-12" db="EMBL/GenBank/DDBJ databases">
        <title>Deinococcus sp. HMF7620 Genome sequencing and assembly.</title>
        <authorList>
            <person name="Kang H."/>
            <person name="Kim H."/>
            <person name="Joh K."/>
        </authorList>
    </citation>
    <scope>NUCLEOTIDE SEQUENCE [LARGE SCALE GENOMIC DNA]</scope>
    <source>
        <strain evidence="2 3">HMF7620</strain>
    </source>
</reference>